<evidence type="ECO:0000313" key="2">
    <source>
        <dbReference type="EMBL" id="CAF4562226.1"/>
    </source>
</evidence>
<proteinExistence type="predicted"/>
<evidence type="ECO:0000313" key="3">
    <source>
        <dbReference type="Proteomes" id="UP000682733"/>
    </source>
</evidence>
<dbReference type="Proteomes" id="UP000682733">
    <property type="component" value="Unassembled WGS sequence"/>
</dbReference>
<dbReference type="Proteomes" id="UP000677228">
    <property type="component" value="Unassembled WGS sequence"/>
</dbReference>
<feature type="non-terminal residue" evidence="2">
    <location>
        <position position="1"/>
    </location>
</feature>
<dbReference type="AlphaFoldDB" id="A0A8S2YJU1"/>
<dbReference type="EMBL" id="CAJOBA010114110">
    <property type="protein sequence ID" value="CAF4562226.1"/>
    <property type="molecule type" value="Genomic_DNA"/>
</dbReference>
<organism evidence="2 3">
    <name type="scientific">Didymodactylos carnosus</name>
    <dbReference type="NCBI Taxonomy" id="1234261"/>
    <lineage>
        <taxon>Eukaryota</taxon>
        <taxon>Metazoa</taxon>
        <taxon>Spiralia</taxon>
        <taxon>Gnathifera</taxon>
        <taxon>Rotifera</taxon>
        <taxon>Eurotatoria</taxon>
        <taxon>Bdelloidea</taxon>
        <taxon>Philodinida</taxon>
        <taxon>Philodinidae</taxon>
        <taxon>Didymodactylos</taxon>
    </lineage>
</organism>
<feature type="non-terminal residue" evidence="2">
    <location>
        <position position="39"/>
    </location>
</feature>
<protein>
    <submittedName>
        <fullName evidence="2">Uncharacterized protein</fullName>
    </submittedName>
</protein>
<sequence>NLITDLVGEAMMKTVNQTDGYIIDSQPNETRFGVTFERR</sequence>
<dbReference type="EMBL" id="CAJNOK010077596">
    <property type="protein sequence ID" value="CAF1677053.1"/>
    <property type="molecule type" value="Genomic_DNA"/>
</dbReference>
<name>A0A8S2YJU1_9BILA</name>
<evidence type="ECO:0000313" key="1">
    <source>
        <dbReference type="EMBL" id="CAF1677053.1"/>
    </source>
</evidence>
<reference evidence="2" key="1">
    <citation type="submission" date="2021-02" db="EMBL/GenBank/DDBJ databases">
        <authorList>
            <person name="Nowell W R."/>
        </authorList>
    </citation>
    <scope>NUCLEOTIDE SEQUENCE</scope>
</reference>
<comment type="caution">
    <text evidence="2">The sequence shown here is derived from an EMBL/GenBank/DDBJ whole genome shotgun (WGS) entry which is preliminary data.</text>
</comment>
<accession>A0A8S2YJU1</accession>
<gene>
    <name evidence="1" type="ORF">OVA965_LOCUS45930</name>
    <name evidence="2" type="ORF">TMI583_LOCUS49952</name>
</gene>